<dbReference type="EMBL" id="CP078093">
    <property type="protein sequence ID" value="QXM06759.1"/>
    <property type="molecule type" value="Genomic_DNA"/>
</dbReference>
<keyword evidence="4" id="KW-1185">Reference proteome</keyword>
<name>A0ABX8REE1_9CLOT</name>
<protein>
    <submittedName>
        <fullName evidence="3">S-layer homology domain-containing protein</fullName>
    </submittedName>
</protein>
<dbReference type="RefSeq" id="WP_218283454.1">
    <property type="nucleotide sequence ID" value="NZ_CP078093.1"/>
</dbReference>
<feature type="domain" description="SLH" evidence="2">
    <location>
        <begin position="229"/>
        <end position="292"/>
    </location>
</feature>
<reference evidence="3" key="1">
    <citation type="submission" date="2021-07" db="EMBL/GenBank/DDBJ databases">
        <title>Complete genome sequence of Crassaminicella sp. 143-21, isolated from a deep-sea hydrothermal vent.</title>
        <authorList>
            <person name="Li X."/>
        </authorList>
    </citation>
    <scope>NUCLEOTIDE SEQUENCE</scope>
    <source>
        <strain evidence="3">143-21</strain>
    </source>
</reference>
<organism evidence="3 4">
    <name type="scientific">Crassaminicella indica</name>
    <dbReference type="NCBI Taxonomy" id="2855394"/>
    <lineage>
        <taxon>Bacteria</taxon>
        <taxon>Bacillati</taxon>
        <taxon>Bacillota</taxon>
        <taxon>Clostridia</taxon>
        <taxon>Eubacteriales</taxon>
        <taxon>Clostridiaceae</taxon>
        <taxon>Crassaminicella</taxon>
    </lineage>
</organism>
<evidence type="ECO:0000256" key="1">
    <source>
        <dbReference type="ARBA" id="ARBA00022737"/>
    </source>
</evidence>
<evidence type="ECO:0000313" key="3">
    <source>
        <dbReference type="EMBL" id="QXM06759.1"/>
    </source>
</evidence>
<dbReference type="Pfam" id="PF00395">
    <property type="entry name" value="SLH"/>
    <property type="match status" value="2"/>
</dbReference>
<accession>A0ABX8REE1</accession>
<evidence type="ECO:0000313" key="4">
    <source>
        <dbReference type="Proteomes" id="UP000886818"/>
    </source>
</evidence>
<gene>
    <name evidence="3" type="ORF">KVH43_03290</name>
</gene>
<feature type="domain" description="SLH" evidence="2">
    <location>
        <begin position="43"/>
        <end position="106"/>
    </location>
</feature>
<dbReference type="PROSITE" id="PS51272">
    <property type="entry name" value="SLH"/>
    <property type="match status" value="2"/>
</dbReference>
<dbReference type="InterPro" id="IPR001119">
    <property type="entry name" value="SLH_dom"/>
</dbReference>
<proteinExistence type="predicted"/>
<evidence type="ECO:0000259" key="2">
    <source>
        <dbReference type="PROSITE" id="PS51272"/>
    </source>
</evidence>
<keyword evidence="1" id="KW-0677">Repeat</keyword>
<dbReference type="Proteomes" id="UP000886818">
    <property type="component" value="Chromosome"/>
</dbReference>
<sequence length="386" mass="44224">MKQKFFLISIIMTLLLTPLLSTYDISYGLGQPFDGIDNYQALYENSSFTDIKTHWARKSIIKMGALSVIRGMGNHRFYPNHAVTKEEALILIVRLMGLEKQAQIIGEKLMKEMDTGAYRLKVPQDDWLEGYIKVAQSKNIITRAEAKKILELTDEQKDKIEEKLAQKMLVYDQNQNLTNEQIENIEKSIRKNLERSYTWGQAANREEIALWVGRMLKITPINGDIQQRIYTMKDWKSIKTTSIPIIEAILQKGIMTKNSKGYFRPKDTVTRGQMAIILDKASEEILKVRGYKILSGTVEDIEKYVASEKDSITAELYGVENIIFTIHNDDGSYIEITSQKSTNKTLNKGFLVYKYGALGLPKDIQAGDYIKYFINDKGKVVFVEVE</sequence>